<evidence type="ECO:0000256" key="8">
    <source>
        <dbReference type="ARBA" id="ARBA00022833"/>
    </source>
</evidence>
<dbReference type="InterPro" id="IPR044066">
    <property type="entry name" value="TRIAD_supradom"/>
</dbReference>
<dbReference type="Proteomes" id="UP000799779">
    <property type="component" value="Unassembled WGS sequence"/>
</dbReference>
<keyword evidence="4" id="KW-0479">Metal-binding</keyword>
<dbReference type="GO" id="GO:0008270">
    <property type="term" value="F:zinc ion binding"/>
    <property type="evidence" value="ECO:0007669"/>
    <property type="project" value="UniProtKB-KW"/>
</dbReference>
<dbReference type="EC" id="2.3.2.31" evidence="2"/>
<dbReference type="InterPro" id="IPR031127">
    <property type="entry name" value="E3_UB_ligase_RBR"/>
</dbReference>
<evidence type="ECO:0000259" key="9">
    <source>
        <dbReference type="PROSITE" id="PS51873"/>
    </source>
</evidence>
<organism evidence="10 11">
    <name type="scientific">Amniculicola lignicola CBS 123094</name>
    <dbReference type="NCBI Taxonomy" id="1392246"/>
    <lineage>
        <taxon>Eukaryota</taxon>
        <taxon>Fungi</taxon>
        <taxon>Dikarya</taxon>
        <taxon>Ascomycota</taxon>
        <taxon>Pezizomycotina</taxon>
        <taxon>Dothideomycetes</taxon>
        <taxon>Pleosporomycetidae</taxon>
        <taxon>Pleosporales</taxon>
        <taxon>Amniculicolaceae</taxon>
        <taxon>Amniculicola</taxon>
    </lineage>
</organism>
<keyword evidence="5" id="KW-0677">Repeat</keyword>
<evidence type="ECO:0000313" key="11">
    <source>
        <dbReference type="Proteomes" id="UP000799779"/>
    </source>
</evidence>
<keyword evidence="8" id="KW-0862">Zinc</keyword>
<evidence type="ECO:0000256" key="6">
    <source>
        <dbReference type="ARBA" id="ARBA00022771"/>
    </source>
</evidence>
<dbReference type="PROSITE" id="PS51873">
    <property type="entry name" value="TRIAD"/>
    <property type="match status" value="1"/>
</dbReference>
<gene>
    <name evidence="10" type="ORF">P154DRAFT_527359</name>
</gene>
<dbReference type="AlphaFoldDB" id="A0A6A5VZB8"/>
<proteinExistence type="predicted"/>
<name>A0A6A5VZB8_9PLEO</name>
<dbReference type="Pfam" id="PF22191">
    <property type="entry name" value="IBR_1"/>
    <property type="match status" value="1"/>
</dbReference>
<keyword evidence="11" id="KW-1185">Reference proteome</keyword>
<evidence type="ECO:0000256" key="4">
    <source>
        <dbReference type="ARBA" id="ARBA00022723"/>
    </source>
</evidence>
<keyword evidence="3" id="KW-0808">Transferase</keyword>
<evidence type="ECO:0000256" key="5">
    <source>
        <dbReference type="ARBA" id="ARBA00022737"/>
    </source>
</evidence>
<dbReference type="SMART" id="SM00647">
    <property type="entry name" value="IBR"/>
    <property type="match status" value="2"/>
</dbReference>
<dbReference type="GO" id="GO:0016567">
    <property type="term" value="P:protein ubiquitination"/>
    <property type="evidence" value="ECO:0007669"/>
    <property type="project" value="InterPro"/>
</dbReference>
<reference evidence="10" key="1">
    <citation type="journal article" date="2020" name="Stud. Mycol.">
        <title>101 Dothideomycetes genomes: a test case for predicting lifestyles and emergence of pathogens.</title>
        <authorList>
            <person name="Haridas S."/>
            <person name="Albert R."/>
            <person name="Binder M."/>
            <person name="Bloem J."/>
            <person name="Labutti K."/>
            <person name="Salamov A."/>
            <person name="Andreopoulos B."/>
            <person name="Baker S."/>
            <person name="Barry K."/>
            <person name="Bills G."/>
            <person name="Bluhm B."/>
            <person name="Cannon C."/>
            <person name="Castanera R."/>
            <person name="Culley D."/>
            <person name="Daum C."/>
            <person name="Ezra D."/>
            <person name="Gonzalez J."/>
            <person name="Henrissat B."/>
            <person name="Kuo A."/>
            <person name="Liang C."/>
            <person name="Lipzen A."/>
            <person name="Lutzoni F."/>
            <person name="Magnuson J."/>
            <person name="Mondo S."/>
            <person name="Nolan M."/>
            <person name="Ohm R."/>
            <person name="Pangilinan J."/>
            <person name="Park H.-J."/>
            <person name="Ramirez L."/>
            <person name="Alfaro M."/>
            <person name="Sun H."/>
            <person name="Tritt A."/>
            <person name="Yoshinaga Y."/>
            <person name="Zwiers L.-H."/>
            <person name="Turgeon B."/>
            <person name="Goodwin S."/>
            <person name="Spatafora J."/>
            <person name="Crous P."/>
            <person name="Grigoriev I."/>
        </authorList>
    </citation>
    <scope>NUCLEOTIDE SEQUENCE</scope>
    <source>
        <strain evidence="10">CBS 123094</strain>
    </source>
</reference>
<dbReference type="Pfam" id="PF01485">
    <property type="entry name" value="IBR"/>
    <property type="match status" value="1"/>
</dbReference>
<dbReference type="Gene3D" id="1.20.120.1750">
    <property type="match status" value="1"/>
</dbReference>
<evidence type="ECO:0000256" key="7">
    <source>
        <dbReference type="ARBA" id="ARBA00022786"/>
    </source>
</evidence>
<comment type="catalytic activity">
    <reaction evidence="1">
        <text>[E2 ubiquitin-conjugating enzyme]-S-ubiquitinyl-L-cysteine + [acceptor protein]-L-lysine = [E2 ubiquitin-conjugating enzyme]-L-cysteine + [acceptor protein]-N(6)-ubiquitinyl-L-lysine.</text>
        <dbReference type="EC" id="2.3.2.31"/>
    </reaction>
</comment>
<dbReference type="OrthoDB" id="1431934at2759"/>
<dbReference type="EMBL" id="ML977675">
    <property type="protein sequence ID" value="KAF1994019.1"/>
    <property type="molecule type" value="Genomic_DNA"/>
</dbReference>
<accession>A0A6A5VZB8</accession>
<dbReference type="SUPFAM" id="SSF57850">
    <property type="entry name" value="RING/U-box"/>
    <property type="match status" value="2"/>
</dbReference>
<protein>
    <recommendedName>
        <fullName evidence="2">RBR-type E3 ubiquitin transferase</fullName>
        <ecNumber evidence="2">2.3.2.31</ecNumber>
    </recommendedName>
</protein>
<keyword evidence="6" id="KW-0863">Zinc-finger</keyword>
<evidence type="ECO:0000256" key="2">
    <source>
        <dbReference type="ARBA" id="ARBA00012251"/>
    </source>
</evidence>
<keyword evidence="7" id="KW-0833">Ubl conjugation pathway</keyword>
<evidence type="ECO:0000256" key="3">
    <source>
        <dbReference type="ARBA" id="ARBA00022679"/>
    </source>
</evidence>
<feature type="domain" description="RING-type" evidence="9">
    <location>
        <begin position="1"/>
        <end position="140"/>
    </location>
</feature>
<evidence type="ECO:0000313" key="10">
    <source>
        <dbReference type="EMBL" id="KAF1994019.1"/>
    </source>
</evidence>
<evidence type="ECO:0000256" key="1">
    <source>
        <dbReference type="ARBA" id="ARBA00001798"/>
    </source>
</evidence>
<dbReference type="PANTHER" id="PTHR11685">
    <property type="entry name" value="RBR FAMILY RING FINGER AND IBR DOMAIN-CONTAINING"/>
    <property type="match status" value="1"/>
</dbReference>
<sequence length="150" mass="17572">MRRSKHLLPQSHTSKFHWCIRPGCQHRQLHADSNPIFQCAQCSFRSCIEHKVTWHNGVTCTEYDACIVSRQREADETASETMIQEISRQCPGEGCGWRIKKNQGCDHITCRKCRTEFCWLCKANYMDIKRHGNIAHKRTCQYYPTNLPDL</sequence>
<dbReference type="GO" id="GO:0061630">
    <property type="term" value="F:ubiquitin protein ligase activity"/>
    <property type="evidence" value="ECO:0007669"/>
    <property type="project" value="UniProtKB-EC"/>
</dbReference>
<dbReference type="CDD" id="cd20335">
    <property type="entry name" value="BRcat_RBR"/>
    <property type="match status" value="1"/>
</dbReference>
<dbReference type="InterPro" id="IPR002867">
    <property type="entry name" value="IBR_dom"/>
</dbReference>